<evidence type="ECO:0000313" key="1">
    <source>
        <dbReference type="EMBL" id="USP76142.1"/>
    </source>
</evidence>
<dbReference type="VEuPathDB" id="FungiDB:yc1106_03416"/>
<proteinExistence type="predicted"/>
<keyword evidence="2" id="KW-1185">Reference proteome</keyword>
<evidence type="ECO:0000313" key="2">
    <source>
        <dbReference type="Proteomes" id="UP001056012"/>
    </source>
</evidence>
<dbReference type="Proteomes" id="UP001056012">
    <property type="component" value="Chromosome 2"/>
</dbReference>
<gene>
    <name evidence="1" type="ORF">yc1106_03416</name>
</gene>
<reference evidence="1" key="1">
    <citation type="submission" date="2021-12" db="EMBL/GenBank/DDBJ databases">
        <title>Curvularia clavata genome.</title>
        <authorList>
            <person name="Cao Y."/>
        </authorList>
    </citation>
    <scope>NUCLEOTIDE SEQUENCE</scope>
    <source>
        <strain evidence="1">Yc1106</strain>
    </source>
</reference>
<dbReference type="OrthoDB" id="3693080at2759"/>
<dbReference type="AlphaFoldDB" id="A0A9Q8Z5P9"/>
<sequence>MATNKSSSKDNVGPDELYTPLLSLNLGIDFSSSLPQHAIDAIYATEYGTLNPLRTHRPRPLRLDMKKIQQEFRAIMPTGTDFYTAAPHLISRFHAAMQERVAALGRGEPIAVEGHAPRRPGQMMTQWTAEILAGAPSLYHRIEATLAARFLSGDHAK</sequence>
<protein>
    <submittedName>
        <fullName evidence="1">Uncharacterized protein</fullName>
    </submittedName>
</protein>
<dbReference type="EMBL" id="CP089275">
    <property type="protein sequence ID" value="USP76142.1"/>
    <property type="molecule type" value="Genomic_DNA"/>
</dbReference>
<organism evidence="1 2">
    <name type="scientific">Curvularia clavata</name>
    <dbReference type="NCBI Taxonomy" id="95742"/>
    <lineage>
        <taxon>Eukaryota</taxon>
        <taxon>Fungi</taxon>
        <taxon>Dikarya</taxon>
        <taxon>Ascomycota</taxon>
        <taxon>Pezizomycotina</taxon>
        <taxon>Dothideomycetes</taxon>
        <taxon>Pleosporomycetidae</taxon>
        <taxon>Pleosporales</taxon>
        <taxon>Pleosporineae</taxon>
        <taxon>Pleosporaceae</taxon>
        <taxon>Curvularia</taxon>
    </lineage>
</organism>
<name>A0A9Q8Z5P9_CURCL</name>
<accession>A0A9Q8Z5P9</accession>